<dbReference type="InterPro" id="IPR032675">
    <property type="entry name" value="LRR_dom_sf"/>
</dbReference>
<comment type="caution">
    <text evidence="1">The sequence shown here is derived from an EMBL/GenBank/DDBJ whole genome shotgun (WGS) entry which is preliminary data.</text>
</comment>
<evidence type="ECO:0000313" key="1">
    <source>
        <dbReference type="EMBL" id="MCP8351820.1"/>
    </source>
</evidence>
<dbReference type="Pfam" id="PF13306">
    <property type="entry name" value="LRR_5"/>
    <property type="match status" value="1"/>
</dbReference>
<dbReference type="RefSeq" id="WP_258568933.1">
    <property type="nucleotide sequence ID" value="NZ_JAKUDN010000001.1"/>
</dbReference>
<dbReference type="Proteomes" id="UP001320768">
    <property type="component" value="Unassembled WGS sequence"/>
</dbReference>
<accession>A0ABT1L3N9</accession>
<dbReference type="SUPFAM" id="SSF52058">
    <property type="entry name" value="L domain-like"/>
    <property type="match status" value="1"/>
</dbReference>
<proteinExistence type="predicted"/>
<organism evidence="1 2">
    <name type="scientific">Candidatus Synchoanobacter obligatus</name>
    <dbReference type="NCBI Taxonomy" id="2919597"/>
    <lineage>
        <taxon>Bacteria</taxon>
        <taxon>Pseudomonadati</taxon>
        <taxon>Pseudomonadota</taxon>
        <taxon>Gammaproteobacteria</taxon>
        <taxon>Candidatus Comchoanobacterales</taxon>
        <taxon>Candidatus Comchoanobacteraceae</taxon>
        <taxon>Candidatus Synchoanobacter</taxon>
    </lineage>
</organism>
<protein>
    <submittedName>
        <fullName evidence="1">Leucine-rich repeat domain-containing protein</fullName>
    </submittedName>
</protein>
<reference evidence="1 2" key="1">
    <citation type="journal article" date="2022" name="Nat. Microbiol.">
        <title>The microbiome of a bacterivorous marine choanoflagellate contains a resource-demanding obligate bacterial associate.</title>
        <authorList>
            <person name="Needham D.M."/>
            <person name="Poirier C."/>
            <person name="Bachy C."/>
            <person name="George E.E."/>
            <person name="Wilken S."/>
            <person name="Yung C.C.M."/>
            <person name="Limardo A.J."/>
            <person name="Morando M."/>
            <person name="Sudek L."/>
            <person name="Malmstrom R.R."/>
            <person name="Keeling P.J."/>
            <person name="Santoro A.E."/>
            <person name="Worden A.Z."/>
        </authorList>
    </citation>
    <scope>NUCLEOTIDE SEQUENCE [LARGE SCALE GENOMIC DNA]</scope>
    <source>
        <strain evidence="1 2">Comchoano-2</strain>
    </source>
</reference>
<dbReference type="EMBL" id="JAKUDN010000001">
    <property type="protein sequence ID" value="MCP8351820.1"/>
    <property type="molecule type" value="Genomic_DNA"/>
</dbReference>
<evidence type="ECO:0000313" key="2">
    <source>
        <dbReference type="Proteomes" id="UP001320768"/>
    </source>
</evidence>
<sequence>MYNSLVITPNTDYQSYRGNPEIRSIEIMPGSNVPPYAFSQCTSLDKITIHDNVIVKNCAFFNCTNIKTINIKNNVTLGVSSFQNSTAITTLRLGDNCITKSSAFSHSGLQELRAGKSCDFGHMSFFSCLNLLSVKLSSHTIIG</sequence>
<gene>
    <name evidence="1" type="ORF">MKS91_00725</name>
</gene>
<dbReference type="Gene3D" id="3.80.10.10">
    <property type="entry name" value="Ribonuclease Inhibitor"/>
    <property type="match status" value="1"/>
</dbReference>
<keyword evidence="2" id="KW-1185">Reference proteome</keyword>
<name>A0ABT1L3N9_9GAMM</name>
<dbReference type="InterPro" id="IPR026906">
    <property type="entry name" value="LRR_5"/>
</dbReference>